<dbReference type="GO" id="GO:0016020">
    <property type="term" value="C:membrane"/>
    <property type="evidence" value="ECO:0007669"/>
    <property type="project" value="UniProtKB-SubCell"/>
</dbReference>
<protein>
    <recommendedName>
        <fullName evidence="9">Cytochrome b561 domain-containing protein</fullName>
    </recommendedName>
</protein>
<feature type="domain" description="Cytochrome b561" evidence="9">
    <location>
        <begin position="1"/>
        <end position="204"/>
    </location>
</feature>
<evidence type="ECO:0000256" key="5">
    <source>
        <dbReference type="ARBA" id="ARBA00022989"/>
    </source>
</evidence>
<feature type="transmembrane region" description="Helical" evidence="7">
    <location>
        <begin position="46"/>
        <end position="67"/>
    </location>
</feature>
<evidence type="ECO:0000256" key="8">
    <source>
        <dbReference type="SAM" id="SignalP"/>
    </source>
</evidence>
<evidence type="ECO:0000256" key="2">
    <source>
        <dbReference type="ARBA" id="ARBA00022448"/>
    </source>
</evidence>
<evidence type="ECO:0000313" key="11">
    <source>
        <dbReference type="Proteomes" id="UP001222325"/>
    </source>
</evidence>
<organism evidence="10 11">
    <name type="scientific">Mycena belliarum</name>
    <dbReference type="NCBI Taxonomy" id="1033014"/>
    <lineage>
        <taxon>Eukaryota</taxon>
        <taxon>Fungi</taxon>
        <taxon>Dikarya</taxon>
        <taxon>Basidiomycota</taxon>
        <taxon>Agaricomycotina</taxon>
        <taxon>Agaricomycetes</taxon>
        <taxon>Agaricomycetidae</taxon>
        <taxon>Agaricales</taxon>
        <taxon>Marasmiineae</taxon>
        <taxon>Mycenaceae</taxon>
        <taxon>Mycena</taxon>
    </lineage>
</organism>
<dbReference type="Gene3D" id="1.20.120.1770">
    <property type="match status" value="1"/>
</dbReference>
<dbReference type="SMART" id="SM00665">
    <property type="entry name" value="B561"/>
    <property type="match status" value="1"/>
</dbReference>
<feature type="signal peptide" evidence="8">
    <location>
        <begin position="1"/>
        <end position="22"/>
    </location>
</feature>
<keyword evidence="3 7" id="KW-0812">Transmembrane</keyword>
<feature type="transmembrane region" description="Helical" evidence="7">
    <location>
        <begin position="149"/>
        <end position="171"/>
    </location>
</feature>
<comment type="subcellular location">
    <subcellularLocation>
        <location evidence="1">Membrane</location>
    </subcellularLocation>
</comment>
<evidence type="ECO:0000256" key="1">
    <source>
        <dbReference type="ARBA" id="ARBA00004370"/>
    </source>
</evidence>
<comment type="caution">
    <text evidence="10">The sequence shown here is derived from an EMBL/GenBank/DDBJ whole genome shotgun (WGS) entry which is preliminary data.</text>
</comment>
<evidence type="ECO:0000313" key="10">
    <source>
        <dbReference type="EMBL" id="KAJ7093284.1"/>
    </source>
</evidence>
<feature type="chain" id="PRO_5042066249" description="Cytochrome b561 domain-containing protein" evidence="8">
    <location>
        <begin position="23"/>
        <end position="242"/>
    </location>
</feature>
<keyword evidence="4" id="KW-0249">Electron transport</keyword>
<dbReference type="EMBL" id="JARJCN010000016">
    <property type="protein sequence ID" value="KAJ7093284.1"/>
    <property type="molecule type" value="Genomic_DNA"/>
</dbReference>
<feature type="transmembrane region" description="Helical" evidence="7">
    <location>
        <begin position="79"/>
        <end position="100"/>
    </location>
</feature>
<dbReference type="PANTHER" id="PTHR47797">
    <property type="entry name" value="DEHYDROGENASE, PUTATIVE (AFU_ORTHOLOGUE AFUA_8G05805)-RELATED"/>
    <property type="match status" value="1"/>
</dbReference>
<proteinExistence type="predicted"/>
<evidence type="ECO:0000259" key="9">
    <source>
        <dbReference type="PROSITE" id="PS50939"/>
    </source>
</evidence>
<evidence type="ECO:0000256" key="4">
    <source>
        <dbReference type="ARBA" id="ARBA00022982"/>
    </source>
</evidence>
<gene>
    <name evidence="10" type="ORF">B0H15DRAFT_929532</name>
</gene>
<dbReference type="PROSITE" id="PS50939">
    <property type="entry name" value="CYTOCHROME_B561"/>
    <property type="match status" value="1"/>
</dbReference>
<feature type="transmembrane region" description="Helical" evidence="7">
    <location>
        <begin position="191"/>
        <end position="210"/>
    </location>
</feature>
<reference evidence="10" key="1">
    <citation type="submission" date="2023-03" db="EMBL/GenBank/DDBJ databases">
        <title>Massive genome expansion in bonnet fungi (Mycena s.s.) driven by repeated elements and novel gene families across ecological guilds.</title>
        <authorList>
            <consortium name="Lawrence Berkeley National Laboratory"/>
            <person name="Harder C.B."/>
            <person name="Miyauchi S."/>
            <person name="Viragh M."/>
            <person name="Kuo A."/>
            <person name="Thoen E."/>
            <person name="Andreopoulos B."/>
            <person name="Lu D."/>
            <person name="Skrede I."/>
            <person name="Drula E."/>
            <person name="Henrissat B."/>
            <person name="Morin E."/>
            <person name="Kohler A."/>
            <person name="Barry K."/>
            <person name="LaButti K."/>
            <person name="Morin E."/>
            <person name="Salamov A."/>
            <person name="Lipzen A."/>
            <person name="Mereny Z."/>
            <person name="Hegedus B."/>
            <person name="Baldrian P."/>
            <person name="Stursova M."/>
            <person name="Weitz H."/>
            <person name="Taylor A."/>
            <person name="Grigoriev I.V."/>
            <person name="Nagy L.G."/>
            <person name="Martin F."/>
            <person name="Kauserud H."/>
        </authorList>
    </citation>
    <scope>NUCLEOTIDE SEQUENCE</scope>
    <source>
        <strain evidence="10">CBHHK173m</strain>
    </source>
</reference>
<keyword evidence="5 7" id="KW-1133">Transmembrane helix</keyword>
<sequence length="242" mass="26267">MVVLSRHLLPALALALAATADGGTPSTGPTTPADFSRFQRLVIVHALLSTLGFAILLPAGALLARYLRTSRPWWYSAHWLVQLAFAGPVVAVGVGLGFLANHAYGDTDSPVHPTLGKFLLGLYVFQCVLGAVIHYIKPASAARRRPPQNYAHGVLGLLVVGLGMYQIRTGYADEWPRLLRYGALPQSVNRLWIAWCVILPVAYAGGLALLPKQYRRETNARYPGVAPGDKTHELRALQEQDA</sequence>
<feature type="transmembrane region" description="Helical" evidence="7">
    <location>
        <begin position="120"/>
        <end position="137"/>
    </location>
</feature>
<dbReference type="InterPro" id="IPR006593">
    <property type="entry name" value="Cyt_b561/ferric_Rdtase_TM"/>
</dbReference>
<keyword evidence="8" id="KW-0732">Signal</keyword>
<keyword evidence="2" id="KW-0813">Transport</keyword>
<keyword evidence="6 7" id="KW-0472">Membrane</keyword>
<dbReference type="Pfam" id="PF03188">
    <property type="entry name" value="Cytochrom_B561"/>
    <property type="match status" value="1"/>
</dbReference>
<keyword evidence="11" id="KW-1185">Reference proteome</keyword>
<dbReference type="CDD" id="cd08760">
    <property type="entry name" value="Cyt_b561_FRRS1_like"/>
    <property type="match status" value="1"/>
</dbReference>
<evidence type="ECO:0000256" key="6">
    <source>
        <dbReference type="ARBA" id="ARBA00023136"/>
    </source>
</evidence>
<evidence type="ECO:0000256" key="7">
    <source>
        <dbReference type="SAM" id="Phobius"/>
    </source>
</evidence>
<accession>A0AAD6XPC3</accession>
<name>A0AAD6XPC3_9AGAR</name>
<evidence type="ECO:0000256" key="3">
    <source>
        <dbReference type="ARBA" id="ARBA00022692"/>
    </source>
</evidence>
<dbReference type="Proteomes" id="UP001222325">
    <property type="component" value="Unassembled WGS sequence"/>
</dbReference>
<dbReference type="AlphaFoldDB" id="A0AAD6XPC3"/>
<dbReference type="PANTHER" id="PTHR47797:SF5">
    <property type="entry name" value="CELLOBIOSE DEHYDROGENASE CYTOCHROME DOMAIN-CONTAINING PROTEIN"/>
    <property type="match status" value="1"/>
</dbReference>